<reference evidence="2 3" key="1">
    <citation type="submission" date="2024-09" db="EMBL/GenBank/DDBJ databases">
        <authorList>
            <person name="Sun Q."/>
            <person name="Mori K."/>
        </authorList>
    </citation>
    <scope>NUCLEOTIDE SEQUENCE [LARGE SCALE GENOMIC DNA]</scope>
    <source>
        <strain evidence="2 3">CCM 7228</strain>
    </source>
</reference>
<dbReference type="Proteomes" id="UP001589854">
    <property type="component" value="Unassembled WGS sequence"/>
</dbReference>
<keyword evidence="1" id="KW-0812">Transmembrane</keyword>
<protein>
    <submittedName>
        <fullName evidence="2">DUF2512 family protein</fullName>
    </submittedName>
</protein>
<sequence>MRIFTALGAKFLLTFAILSFVLGLIFQVNFGYVFVVSVALTFISYLIGDLFILPKTNNTIASIADFGLAFAGISFLLALVNENPNFPIVTAAFFASVGLAVAEFLFHRLITLNNKVEGKSDDRRNTALLKENYAMEAAEEFDYKSKEKR</sequence>
<dbReference type="Pfam" id="PF10710">
    <property type="entry name" value="DUF2512"/>
    <property type="match status" value="1"/>
</dbReference>
<organism evidence="2 3">
    <name type="scientific">Metabacillus herbersteinensis</name>
    <dbReference type="NCBI Taxonomy" id="283816"/>
    <lineage>
        <taxon>Bacteria</taxon>
        <taxon>Bacillati</taxon>
        <taxon>Bacillota</taxon>
        <taxon>Bacilli</taxon>
        <taxon>Bacillales</taxon>
        <taxon>Bacillaceae</taxon>
        <taxon>Metabacillus</taxon>
    </lineage>
</organism>
<dbReference type="EMBL" id="JBHLVO010000039">
    <property type="protein sequence ID" value="MFC0274560.1"/>
    <property type="molecule type" value="Genomic_DNA"/>
</dbReference>
<feature type="transmembrane region" description="Helical" evidence="1">
    <location>
        <begin position="60"/>
        <end position="80"/>
    </location>
</feature>
<keyword evidence="1" id="KW-0472">Membrane</keyword>
<feature type="transmembrane region" description="Helical" evidence="1">
    <location>
        <begin position="7"/>
        <end position="26"/>
    </location>
</feature>
<gene>
    <name evidence="2" type="ORF">ACFFIX_24840</name>
</gene>
<keyword evidence="3" id="KW-1185">Reference proteome</keyword>
<comment type="caution">
    <text evidence="2">The sequence shown here is derived from an EMBL/GenBank/DDBJ whole genome shotgun (WGS) entry which is preliminary data.</text>
</comment>
<proteinExistence type="predicted"/>
<dbReference type="InterPro" id="IPR019649">
    <property type="entry name" value="DUF2512"/>
</dbReference>
<evidence type="ECO:0000313" key="3">
    <source>
        <dbReference type="Proteomes" id="UP001589854"/>
    </source>
</evidence>
<evidence type="ECO:0000313" key="2">
    <source>
        <dbReference type="EMBL" id="MFC0274560.1"/>
    </source>
</evidence>
<name>A0ABV6GLJ1_9BACI</name>
<feature type="transmembrane region" description="Helical" evidence="1">
    <location>
        <begin position="32"/>
        <end position="53"/>
    </location>
</feature>
<feature type="transmembrane region" description="Helical" evidence="1">
    <location>
        <begin position="86"/>
        <end position="106"/>
    </location>
</feature>
<accession>A0ABV6GLJ1</accession>
<evidence type="ECO:0000256" key="1">
    <source>
        <dbReference type="SAM" id="Phobius"/>
    </source>
</evidence>
<dbReference type="RefSeq" id="WP_378938934.1">
    <property type="nucleotide sequence ID" value="NZ_JBHLVO010000039.1"/>
</dbReference>
<keyword evidence="1" id="KW-1133">Transmembrane helix</keyword>